<dbReference type="AlphaFoldDB" id="G8U1C6"/>
<dbReference type="Proteomes" id="UP000005439">
    <property type="component" value="Chromosome"/>
</dbReference>
<reference evidence="1 2" key="2">
    <citation type="journal article" date="2012" name="Stand. Genomic Sci.">
        <title>Complete genome sequence of the moderately thermophilic mineral-sulfide-oxidizing firmicute Sulfobacillus acidophilus type strain (NAL(T)).</title>
        <authorList>
            <person name="Anderson I."/>
            <person name="Chertkov O."/>
            <person name="Chen A."/>
            <person name="Saunders E."/>
            <person name="Lapidus A."/>
            <person name="Nolan M."/>
            <person name="Lucas S."/>
            <person name="Hammon N."/>
            <person name="Deshpande S."/>
            <person name="Cheng J.F."/>
            <person name="Han C."/>
            <person name="Tapia R."/>
            <person name="Goodwin L.A."/>
            <person name="Pitluck S."/>
            <person name="Liolios K."/>
            <person name="Pagani I."/>
            <person name="Ivanova N."/>
            <person name="Mikhailova N."/>
            <person name="Pati A."/>
            <person name="Palaniappan K."/>
            <person name="Land M."/>
            <person name="Pan C."/>
            <person name="Rohde M."/>
            <person name="Pukall R."/>
            <person name="Goker M."/>
            <person name="Detter J.C."/>
            <person name="Woyke T."/>
            <person name="Bristow J."/>
            <person name="Eisen J.A."/>
            <person name="Markowitz V."/>
            <person name="Hugenholtz P."/>
            <person name="Kyrpides N.C."/>
            <person name="Klenk H.P."/>
            <person name="Mavromatis K."/>
        </authorList>
    </citation>
    <scope>NUCLEOTIDE SEQUENCE [LARGE SCALE GENOMIC DNA]</scope>
    <source>
        <strain evidence="2">ATCC 700253 / DSM 10332 / NAL</strain>
    </source>
</reference>
<accession>G8U1C6</accession>
<sequence>MTRPQYFPVPPPLPTSYPPSLMRFARGGQIADKTIERKLHRHIIAGREQSRWPTPADVLHGAGFGGPGDEWAVKGIVAGQCLRMPVIGIPGVSPWSKALEPLAVLSLLKS</sequence>
<dbReference type="HOGENOM" id="CLU_2169766_0_0_9"/>
<keyword evidence="2" id="KW-1185">Reference proteome</keyword>
<name>G8U1C6_SULAD</name>
<gene>
    <name evidence="1" type="ordered locus">Sulac_1955</name>
</gene>
<dbReference type="PATRIC" id="fig|679936.5.peg.2017"/>
<dbReference type="STRING" id="679936.Sulac_1955"/>
<dbReference type="EMBL" id="CP003179">
    <property type="protein sequence ID" value="AEW05446.1"/>
    <property type="molecule type" value="Genomic_DNA"/>
</dbReference>
<evidence type="ECO:0000313" key="2">
    <source>
        <dbReference type="Proteomes" id="UP000005439"/>
    </source>
</evidence>
<evidence type="ECO:0000313" key="1">
    <source>
        <dbReference type="EMBL" id="AEW05446.1"/>
    </source>
</evidence>
<proteinExistence type="predicted"/>
<dbReference type="KEGG" id="sap:Sulac_1955"/>
<organism evidence="1 2">
    <name type="scientific">Sulfobacillus acidophilus (strain ATCC 700253 / DSM 10332 / NAL)</name>
    <dbReference type="NCBI Taxonomy" id="679936"/>
    <lineage>
        <taxon>Bacteria</taxon>
        <taxon>Bacillati</taxon>
        <taxon>Bacillota</taxon>
        <taxon>Clostridia</taxon>
        <taxon>Eubacteriales</taxon>
        <taxon>Clostridiales Family XVII. Incertae Sedis</taxon>
        <taxon>Sulfobacillus</taxon>
    </lineage>
</organism>
<protein>
    <submittedName>
        <fullName evidence="1">Uncharacterized protein</fullName>
    </submittedName>
</protein>
<reference evidence="2" key="1">
    <citation type="submission" date="2011-12" db="EMBL/GenBank/DDBJ databases">
        <title>The complete genome of chromosome of Sulfobacillus acidophilus DSM 10332.</title>
        <authorList>
            <person name="Lucas S."/>
            <person name="Han J."/>
            <person name="Lapidus A."/>
            <person name="Bruce D."/>
            <person name="Goodwin L."/>
            <person name="Pitluck S."/>
            <person name="Peters L."/>
            <person name="Kyrpides N."/>
            <person name="Mavromatis K."/>
            <person name="Ivanova N."/>
            <person name="Mikhailova N."/>
            <person name="Chertkov O."/>
            <person name="Saunders E."/>
            <person name="Detter J.C."/>
            <person name="Tapia R."/>
            <person name="Han C."/>
            <person name="Land M."/>
            <person name="Hauser L."/>
            <person name="Markowitz V."/>
            <person name="Cheng J.-F."/>
            <person name="Hugenholtz P."/>
            <person name="Woyke T."/>
            <person name="Wu D."/>
            <person name="Pukall R."/>
            <person name="Gehrich-Schroeter G."/>
            <person name="Schneider S."/>
            <person name="Klenk H.-P."/>
            <person name="Eisen J.A."/>
        </authorList>
    </citation>
    <scope>NUCLEOTIDE SEQUENCE [LARGE SCALE GENOMIC DNA]</scope>
    <source>
        <strain evidence="2">ATCC 700253 / DSM 10332 / NAL</strain>
    </source>
</reference>